<feature type="transmembrane region" description="Helical" evidence="1">
    <location>
        <begin position="824"/>
        <end position="844"/>
    </location>
</feature>
<protein>
    <recommendedName>
        <fullName evidence="2">Potassium channel domain-containing protein</fullName>
    </recommendedName>
</protein>
<keyword evidence="1" id="KW-0472">Membrane</keyword>
<evidence type="ECO:0000259" key="2">
    <source>
        <dbReference type="Pfam" id="PF07885"/>
    </source>
</evidence>
<gene>
    <name evidence="3" type="ORF">ENL40_07335</name>
</gene>
<dbReference type="EMBL" id="DRTU01000296">
    <property type="protein sequence ID" value="HHI01255.1"/>
    <property type="molecule type" value="Genomic_DNA"/>
</dbReference>
<dbReference type="Pfam" id="PF13576">
    <property type="entry name" value="Pentapeptide_3"/>
    <property type="match status" value="3"/>
</dbReference>
<feature type="transmembrane region" description="Helical" evidence="1">
    <location>
        <begin position="689"/>
        <end position="706"/>
    </location>
</feature>
<organism evidence="3">
    <name type="scientific">Thermococcus litoralis</name>
    <dbReference type="NCBI Taxonomy" id="2265"/>
    <lineage>
        <taxon>Archaea</taxon>
        <taxon>Methanobacteriati</taxon>
        <taxon>Methanobacteriota</taxon>
        <taxon>Thermococci</taxon>
        <taxon>Thermococcales</taxon>
        <taxon>Thermococcaceae</taxon>
        <taxon>Thermococcus</taxon>
    </lineage>
</organism>
<feature type="domain" description="Potassium channel" evidence="2">
    <location>
        <begin position="794"/>
        <end position="846"/>
    </location>
</feature>
<keyword evidence="1" id="KW-0812">Transmembrane</keyword>
<comment type="caution">
    <text evidence="3">The sequence shown here is derived from an EMBL/GenBank/DDBJ whole genome shotgun (WGS) entry which is preliminary data.</text>
</comment>
<feature type="transmembrane region" description="Helical" evidence="1">
    <location>
        <begin position="713"/>
        <end position="732"/>
    </location>
</feature>
<dbReference type="Pfam" id="PF07885">
    <property type="entry name" value="Ion_trans_2"/>
    <property type="match status" value="1"/>
</dbReference>
<accession>A0A7C5JXN8</accession>
<dbReference type="SUPFAM" id="SSF81324">
    <property type="entry name" value="Voltage-gated potassium channels"/>
    <property type="match status" value="1"/>
</dbReference>
<dbReference type="Proteomes" id="UP000886217">
    <property type="component" value="Unassembled WGS sequence"/>
</dbReference>
<reference evidence="3" key="1">
    <citation type="journal article" date="2020" name="mSystems">
        <title>Genome- and Community-Level Interaction Insights into Carbon Utilization and Element Cycling Functions of Hydrothermarchaeota in Hydrothermal Sediment.</title>
        <authorList>
            <person name="Zhou Z."/>
            <person name="Liu Y."/>
            <person name="Xu W."/>
            <person name="Pan J."/>
            <person name="Luo Z.H."/>
            <person name="Li M."/>
        </authorList>
    </citation>
    <scope>NUCLEOTIDE SEQUENCE [LARGE SCALE GENOMIC DNA]</scope>
    <source>
        <strain evidence="3">HyVt-93</strain>
    </source>
</reference>
<keyword evidence="1" id="KW-1133">Transmembrane helix</keyword>
<dbReference type="AlphaFoldDB" id="A0A7C5JXN8"/>
<sequence length="849" mass="97551">MCKDERDIEETIEFYRKFLERFNPSVEEIEVSGQKITRLVFEEYVDARNVVFPSLFGNEEMNLEYCDPKTGLKWAGKFPFKHAVFKKGASFSEATFEGVVSFYGAIFEDDADFYKTTFEWYVSFDRVVFKGIAHFGEAKFKNDQDIFDPQNIGQQWRFQKEVSPEVRTGHVNPSKPSTQRINEFYRFSVTFINAEFMNRVSFNNAKFYGAVRFNFSKFGTNVERKSPAPIDFEKVKFLGPSTEFVECTFSAETSFSDTEFYGHANFEGSTFEQSSYFDRSEFLVDVNPKDTVYFGPGFSPINFRKTNFKKDVSFRGVEFYSKPRFFRTHFEGSAAFTRDMGATTKECAFHQGVEFIMCVFEKEVDFQNCIFRKPNITVISPNYKYPGTSFARSRFGGSAHFNFARFGKVVLNFARFLGQVGFVGTEFSGHLHIREAVFEDIVSFSSAKFNDVDIEGSRFHGAVIFSGSTLNGKFRLYHSTFEREVLFGKGGYKEEDYSPLKFSQGEHPVILEWVVFDDHVSFTEITFLPPVEIIGCKFNGYVSFENAIFKNDAKFDYCLVNGSVSFVGKQNEECKFFKTLTFDGVSLSGTVSFVKSNRDNELEEEFKSMFRLSQALIEAVRIQRLSFEHEGKRDEADRMFVLKMRTRRRLRLEQAREDSWRLFETKTRNFIEWLLGDLPSEYGTSLERIAWAVLIVVILFGVLYWLTLMSNALGMAATFVIISLLISIWHHQTFDNYPDRLAETLKFPVGMIIILGMFYWSVAPQIKGVIARPDILLSNGTSIAHRGINSNCIGTLLNALYYSLVTFTTLGYGDMHPTGWLKALSAIEALTGAVFMALIVAVIARKWMR</sequence>
<proteinExistence type="predicted"/>
<dbReference type="Gene3D" id="1.10.287.70">
    <property type="match status" value="1"/>
</dbReference>
<evidence type="ECO:0000313" key="3">
    <source>
        <dbReference type="EMBL" id="HHI01255.1"/>
    </source>
</evidence>
<feature type="transmembrane region" description="Helical" evidence="1">
    <location>
        <begin position="744"/>
        <end position="762"/>
    </location>
</feature>
<dbReference type="InterPro" id="IPR001646">
    <property type="entry name" value="5peptide_repeat"/>
</dbReference>
<name>A0A7C5JXN8_THELI</name>
<feature type="transmembrane region" description="Helical" evidence="1">
    <location>
        <begin position="783"/>
        <end position="804"/>
    </location>
</feature>
<dbReference type="Gene3D" id="2.160.20.80">
    <property type="entry name" value="E3 ubiquitin-protein ligase SopA"/>
    <property type="match status" value="1"/>
</dbReference>
<dbReference type="InterPro" id="IPR013099">
    <property type="entry name" value="K_chnl_dom"/>
</dbReference>
<evidence type="ECO:0000256" key="1">
    <source>
        <dbReference type="SAM" id="Phobius"/>
    </source>
</evidence>